<evidence type="ECO:0000256" key="1">
    <source>
        <dbReference type="ARBA" id="ARBA00022692"/>
    </source>
</evidence>
<gene>
    <name evidence="5" type="ORF">P7M32_08485</name>
</gene>
<feature type="transmembrane region" description="Helical" evidence="4">
    <location>
        <begin position="143"/>
        <end position="168"/>
    </location>
</feature>
<evidence type="ECO:0000313" key="5">
    <source>
        <dbReference type="EMBL" id="MDG2946461.1"/>
    </source>
</evidence>
<keyword evidence="1 4" id="KW-0812">Transmembrane</keyword>
<evidence type="ECO:0000256" key="3">
    <source>
        <dbReference type="ARBA" id="ARBA00023136"/>
    </source>
</evidence>
<sequence>MSNSTKNLNFGKHGWTVIIIQACMFWVGAGVMTHGLNLIVPGLSEFYGLDRNELLFLVTPASWAAIPAAPICAWLCTKKGSKFTTLICLLICAICFGLLGYADSYVTFTLLFAGVSFFGTGYAYIAGTSLVANWFVRKQSLALGFCTFGQTTSSAFFVPVLSLSFALFNFNHGFWIMSAVMLAIFVVVLTSITNRPEDIGLYPDNEPLDQQITSVEEETRLAEKLTAKKLLLMKDVWYMGIATGAIYIMLVGIVSQMIPRLIELGFDLNTAILYMSASALIGTLGAYAWGWLNHHIGIKPAFLIYNLWWMIAIFLNIFSSEKTLLISLGMIGLALPGATNYSTAFIATKFPRASYVKALGIIHPIQSVIRCCAFSVLAFGLTYLGGFHGAYMLLIGVGAISFILIWITNLSPIKN</sequence>
<evidence type="ECO:0000256" key="2">
    <source>
        <dbReference type="ARBA" id="ARBA00022989"/>
    </source>
</evidence>
<dbReference type="InterPro" id="IPR011701">
    <property type="entry name" value="MFS"/>
</dbReference>
<accession>A0ABT6ESD4</accession>
<evidence type="ECO:0000256" key="4">
    <source>
        <dbReference type="SAM" id="Phobius"/>
    </source>
</evidence>
<dbReference type="SUPFAM" id="SSF103473">
    <property type="entry name" value="MFS general substrate transporter"/>
    <property type="match status" value="1"/>
</dbReference>
<organism evidence="5 6">
    <name type="scientific">Exercitatus varius</name>
    <dbReference type="NCBI Taxonomy" id="67857"/>
    <lineage>
        <taxon>Bacteria</taxon>
        <taxon>Pseudomonadati</taxon>
        <taxon>Pseudomonadota</taxon>
        <taxon>Gammaproteobacteria</taxon>
        <taxon>Pasteurellales</taxon>
        <taxon>Pasteurellaceae</taxon>
        <taxon>Exercitatus</taxon>
    </lineage>
</organism>
<reference evidence="5 6" key="1">
    <citation type="submission" date="2023-03" db="EMBL/GenBank/DDBJ databases">
        <title>Classification of Bisgaard taxon 6 and taxon 10 as Exercitatus varius gen. nov., spec. nov.</title>
        <authorList>
            <person name="Christensen H."/>
        </authorList>
    </citation>
    <scope>NUCLEOTIDE SEQUENCE [LARGE SCALE GENOMIC DNA]</scope>
    <source>
        <strain evidence="5 6">23350_01</strain>
    </source>
</reference>
<dbReference type="PANTHER" id="PTHR11360:SF290">
    <property type="entry name" value="MONOCARBOXYLATE MFS PERMEASE"/>
    <property type="match status" value="1"/>
</dbReference>
<dbReference type="PANTHER" id="PTHR11360">
    <property type="entry name" value="MONOCARBOXYLATE TRANSPORTER"/>
    <property type="match status" value="1"/>
</dbReference>
<feature type="transmembrane region" description="Helical" evidence="4">
    <location>
        <begin position="390"/>
        <end position="410"/>
    </location>
</feature>
<keyword evidence="6" id="KW-1185">Reference proteome</keyword>
<feature type="transmembrane region" description="Helical" evidence="4">
    <location>
        <begin position="324"/>
        <end position="347"/>
    </location>
</feature>
<protein>
    <submittedName>
        <fullName evidence="5">MFS transporter</fullName>
    </submittedName>
</protein>
<feature type="transmembrane region" description="Helical" evidence="4">
    <location>
        <begin position="174"/>
        <end position="192"/>
    </location>
</feature>
<feature type="transmembrane region" description="Helical" evidence="4">
    <location>
        <begin position="108"/>
        <end position="136"/>
    </location>
</feature>
<evidence type="ECO:0000313" key="6">
    <source>
        <dbReference type="Proteomes" id="UP001216057"/>
    </source>
</evidence>
<dbReference type="InterPro" id="IPR050327">
    <property type="entry name" value="Proton-linked_MCT"/>
</dbReference>
<dbReference type="RefSeq" id="WP_317486107.1">
    <property type="nucleotide sequence ID" value="NZ_JARQTX010000009.1"/>
</dbReference>
<proteinExistence type="predicted"/>
<dbReference type="InterPro" id="IPR036259">
    <property type="entry name" value="MFS_trans_sf"/>
</dbReference>
<dbReference type="EMBL" id="JARQTX010000009">
    <property type="protein sequence ID" value="MDG2946461.1"/>
    <property type="molecule type" value="Genomic_DNA"/>
</dbReference>
<feature type="transmembrane region" description="Helical" evidence="4">
    <location>
        <begin position="271"/>
        <end position="289"/>
    </location>
</feature>
<keyword evidence="2 4" id="KW-1133">Transmembrane helix</keyword>
<feature type="transmembrane region" description="Helical" evidence="4">
    <location>
        <begin position="367"/>
        <end position="384"/>
    </location>
</feature>
<feature type="transmembrane region" description="Helical" evidence="4">
    <location>
        <begin position="301"/>
        <end position="318"/>
    </location>
</feature>
<dbReference type="PROSITE" id="PS51257">
    <property type="entry name" value="PROKAR_LIPOPROTEIN"/>
    <property type="match status" value="1"/>
</dbReference>
<feature type="transmembrane region" description="Helical" evidence="4">
    <location>
        <begin position="12"/>
        <end position="34"/>
    </location>
</feature>
<dbReference type="Proteomes" id="UP001216057">
    <property type="component" value="Unassembled WGS sequence"/>
</dbReference>
<comment type="caution">
    <text evidence="5">The sequence shown here is derived from an EMBL/GenBank/DDBJ whole genome shotgun (WGS) entry which is preliminary data.</text>
</comment>
<keyword evidence="3 4" id="KW-0472">Membrane</keyword>
<name>A0ABT6ESD4_9PAST</name>
<dbReference type="Pfam" id="PF07690">
    <property type="entry name" value="MFS_1"/>
    <property type="match status" value="1"/>
</dbReference>
<feature type="transmembrane region" description="Helical" evidence="4">
    <location>
        <begin position="83"/>
        <end position="102"/>
    </location>
</feature>
<dbReference type="Gene3D" id="1.20.1250.20">
    <property type="entry name" value="MFS general substrate transporter like domains"/>
    <property type="match status" value="2"/>
</dbReference>
<feature type="transmembrane region" description="Helical" evidence="4">
    <location>
        <begin position="54"/>
        <end position="76"/>
    </location>
</feature>
<feature type="transmembrane region" description="Helical" evidence="4">
    <location>
        <begin position="236"/>
        <end position="259"/>
    </location>
</feature>